<comment type="function">
    <text evidence="2">Antitoxin component of a type II toxin-antitoxin (TA) system.</text>
</comment>
<protein>
    <recommendedName>
        <fullName evidence="2">Antitoxin</fullName>
    </recommendedName>
</protein>
<dbReference type="InterPro" id="IPR006442">
    <property type="entry name" value="Antitoxin_Phd/YefM"/>
</dbReference>
<dbReference type="RefSeq" id="WP_069313147.1">
    <property type="nucleotide sequence ID" value="NZ_MDTU01000001.1"/>
</dbReference>
<dbReference type="SUPFAM" id="SSF143120">
    <property type="entry name" value="YefM-like"/>
    <property type="match status" value="1"/>
</dbReference>
<dbReference type="PANTHER" id="PTHR33713:SF6">
    <property type="entry name" value="ANTITOXIN YEFM"/>
    <property type="match status" value="1"/>
</dbReference>
<name>A0ABX3A4A3_9GAMM</name>
<dbReference type="InterPro" id="IPR036165">
    <property type="entry name" value="YefM-like_sf"/>
</dbReference>
<gene>
    <name evidence="3" type="ORF">BGC07_10960</name>
</gene>
<comment type="caution">
    <text evidence="3">The sequence shown here is derived from an EMBL/GenBank/DDBJ whole genome shotgun (WGS) entry which is preliminary data.</text>
</comment>
<organism evidence="3 4">
    <name type="scientific">Piscirickettsia litoralis</name>
    <dbReference type="NCBI Taxonomy" id="1891921"/>
    <lineage>
        <taxon>Bacteria</taxon>
        <taxon>Pseudomonadati</taxon>
        <taxon>Pseudomonadota</taxon>
        <taxon>Gammaproteobacteria</taxon>
        <taxon>Thiotrichales</taxon>
        <taxon>Piscirickettsiaceae</taxon>
        <taxon>Piscirickettsia</taxon>
    </lineage>
</organism>
<sequence length="80" mass="9164">MKTLNITQVRSDIYKLVENLEQSHEPVHITGKKGNAVMVSEKDWENIQETLHLMSIPGMAESIREGLEQPIDDCSDKLDW</sequence>
<accession>A0ABX3A4A3</accession>
<dbReference type="EMBL" id="MDTU01000001">
    <property type="protein sequence ID" value="ODN43350.1"/>
    <property type="molecule type" value="Genomic_DNA"/>
</dbReference>
<evidence type="ECO:0000256" key="1">
    <source>
        <dbReference type="ARBA" id="ARBA00009981"/>
    </source>
</evidence>
<evidence type="ECO:0000256" key="2">
    <source>
        <dbReference type="RuleBase" id="RU362080"/>
    </source>
</evidence>
<dbReference type="Pfam" id="PF02604">
    <property type="entry name" value="PhdYeFM_antitox"/>
    <property type="match status" value="1"/>
</dbReference>
<comment type="similarity">
    <text evidence="1 2">Belongs to the phD/YefM antitoxin family.</text>
</comment>
<evidence type="ECO:0000313" key="4">
    <source>
        <dbReference type="Proteomes" id="UP000094329"/>
    </source>
</evidence>
<dbReference type="PANTHER" id="PTHR33713">
    <property type="entry name" value="ANTITOXIN YAFN-RELATED"/>
    <property type="match status" value="1"/>
</dbReference>
<reference evidence="3 4" key="1">
    <citation type="submission" date="2016-08" db="EMBL/GenBank/DDBJ databases">
        <title>Draft genome sequence of Candidatus Piscirickettsia litoralis, from seawater.</title>
        <authorList>
            <person name="Wan X."/>
            <person name="Lee A.J."/>
            <person name="Hou S."/>
            <person name="Donachie S.P."/>
        </authorList>
    </citation>
    <scope>NUCLEOTIDE SEQUENCE [LARGE SCALE GENOMIC DNA]</scope>
    <source>
        <strain evidence="3 4">Y2</strain>
    </source>
</reference>
<proteinExistence type="inferred from homology"/>
<evidence type="ECO:0000313" key="3">
    <source>
        <dbReference type="EMBL" id="ODN43350.1"/>
    </source>
</evidence>
<dbReference type="InterPro" id="IPR051405">
    <property type="entry name" value="phD/YefM_antitoxin"/>
</dbReference>
<dbReference type="Proteomes" id="UP000094329">
    <property type="component" value="Unassembled WGS sequence"/>
</dbReference>
<keyword evidence="4" id="KW-1185">Reference proteome</keyword>
<dbReference type="Gene3D" id="3.40.1620.10">
    <property type="entry name" value="YefM-like domain"/>
    <property type="match status" value="1"/>
</dbReference>